<keyword evidence="1" id="KW-1133">Transmembrane helix</keyword>
<protein>
    <submittedName>
        <fullName evidence="2">Major facilitator superfamily transporter</fullName>
    </submittedName>
</protein>
<keyword evidence="1" id="KW-0812">Transmembrane</keyword>
<keyword evidence="1" id="KW-0472">Membrane</keyword>
<organism evidence="2 3">
    <name type="scientific">Lipomyces tetrasporus</name>
    <dbReference type="NCBI Taxonomy" id="54092"/>
    <lineage>
        <taxon>Eukaryota</taxon>
        <taxon>Fungi</taxon>
        <taxon>Dikarya</taxon>
        <taxon>Ascomycota</taxon>
        <taxon>Saccharomycotina</taxon>
        <taxon>Lipomycetes</taxon>
        <taxon>Lipomycetales</taxon>
        <taxon>Lipomycetaceae</taxon>
        <taxon>Lipomyces</taxon>
    </lineage>
</organism>
<gene>
    <name evidence="2" type="ORF">POJ06DRAFT_48601</name>
</gene>
<dbReference type="GeneID" id="80886279"/>
<accession>A0AAD7QK03</accession>
<proteinExistence type="predicted"/>
<dbReference type="AlphaFoldDB" id="A0AAD7QK03"/>
<dbReference type="RefSeq" id="XP_056039884.1">
    <property type="nucleotide sequence ID" value="XM_056191113.1"/>
</dbReference>
<comment type="caution">
    <text evidence="2">The sequence shown here is derived from an EMBL/GenBank/DDBJ whole genome shotgun (WGS) entry which is preliminary data.</text>
</comment>
<evidence type="ECO:0000313" key="3">
    <source>
        <dbReference type="Proteomes" id="UP001217417"/>
    </source>
</evidence>
<name>A0AAD7QK03_9ASCO</name>
<dbReference type="Proteomes" id="UP001217417">
    <property type="component" value="Unassembled WGS sequence"/>
</dbReference>
<dbReference type="EMBL" id="JARPMG010000017">
    <property type="protein sequence ID" value="KAJ8096434.1"/>
    <property type="molecule type" value="Genomic_DNA"/>
</dbReference>
<reference evidence="2" key="1">
    <citation type="submission" date="2023-03" db="EMBL/GenBank/DDBJ databases">
        <title>Near-Complete genome sequence of Lipomyces tetrasporous NRRL Y-64009, an oleaginous yeast capable of growing on lignocellulosic hydrolysates.</title>
        <authorList>
            <consortium name="Lawrence Berkeley National Laboratory"/>
            <person name="Jagtap S.S."/>
            <person name="Liu J.-J."/>
            <person name="Walukiewicz H.E."/>
            <person name="Pangilinan J."/>
            <person name="Lipzen A."/>
            <person name="Ahrendt S."/>
            <person name="Koriabine M."/>
            <person name="Cobaugh K."/>
            <person name="Salamov A."/>
            <person name="Yoshinaga Y."/>
            <person name="Ng V."/>
            <person name="Daum C."/>
            <person name="Grigoriev I.V."/>
            <person name="Slininger P.J."/>
            <person name="Dien B.S."/>
            <person name="Jin Y.-S."/>
            <person name="Rao C.V."/>
        </authorList>
    </citation>
    <scope>NUCLEOTIDE SEQUENCE</scope>
    <source>
        <strain evidence="2">NRRL Y-64009</strain>
    </source>
</reference>
<sequence>MQSFLQYRRIGLAVQKQLARDQEKATWAEGPCRTAQPALASTYEAPTTVLHPPISIPDAASENGTYEDNAELDQTGSFVLTRTQYSARTALGHALTGIHARDRTTHEGKGSKFFVVSWEGECDPLNPRNYSKATRIGTTLLVSAIAFIVGAASSIDTTILPQASVEFGVSEVVESLATV</sequence>
<keyword evidence="3" id="KW-1185">Reference proteome</keyword>
<feature type="transmembrane region" description="Helical" evidence="1">
    <location>
        <begin position="136"/>
        <end position="155"/>
    </location>
</feature>
<evidence type="ECO:0000313" key="2">
    <source>
        <dbReference type="EMBL" id="KAJ8096434.1"/>
    </source>
</evidence>
<evidence type="ECO:0000256" key="1">
    <source>
        <dbReference type="SAM" id="Phobius"/>
    </source>
</evidence>